<dbReference type="EMBL" id="JBBWWQ010000001">
    <property type="protein sequence ID" value="KAK8956775.1"/>
    <property type="molecule type" value="Genomic_DNA"/>
</dbReference>
<evidence type="ECO:0000313" key="1">
    <source>
        <dbReference type="EMBL" id="KAK8956775.1"/>
    </source>
</evidence>
<dbReference type="Proteomes" id="UP001418222">
    <property type="component" value="Unassembled WGS sequence"/>
</dbReference>
<name>A0AAP0GF01_9ASPA</name>
<dbReference type="AlphaFoldDB" id="A0AAP0GF01"/>
<evidence type="ECO:0000313" key="2">
    <source>
        <dbReference type="Proteomes" id="UP001418222"/>
    </source>
</evidence>
<gene>
    <name evidence="1" type="ORF">KSP39_PZI001166</name>
</gene>
<reference evidence="1 2" key="1">
    <citation type="journal article" date="2022" name="Nat. Plants">
        <title>Genomes of leafy and leafless Platanthera orchids illuminate the evolution of mycoheterotrophy.</title>
        <authorList>
            <person name="Li M.H."/>
            <person name="Liu K.W."/>
            <person name="Li Z."/>
            <person name="Lu H.C."/>
            <person name="Ye Q.L."/>
            <person name="Zhang D."/>
            <person name="Wang J.Y."/>
            <person name="Li Y.F."/>
            <person name="Zhong Z.M."/>
            <person name="Liu X."/>
            <person name="Yu X."/>
            <person name="Liu D.K."/>
            <person name="Tu X.D."/>
            <person name="Liu B."/>
            <person name="Hao Y."/>
            <person name="Liao X.Y."/>
            <person name="Jiang Y.T."/>
            <person name="Sun W.H."/>
            <person name="Chen J."/>
            <person name="Chen Y.Q."/>
            <person name="Ai Y."/>
            <person name="Zhai J.W."/>
            <person name="Wu S.S."/>
            <person name="Zhou Z."/>
            <person name="Hsiao Y.Y."/>
            <person name="Wu W.L."/>
            <person name="Chen Y.Y."/>
            <person name="Lin Y.F."/>
            <person name="Hsu J.L."/>
            <person name="Li C.Y."/>
            <person name="Wang Z.W."/>
            <person name="Zhao X."/>
            <person name="Zhong W.Y."/>
            <person name="Ma X.K."/>
            <person name="Ma L."/>
            <person name="Huang J."/>
            <person name="Chen G.Z."/>
            <person name="Huang M.Z."/>
            <person name="Huang L."/>
            <person name="Peng D.H."/>
            <person name="Luo Y.B."/>
            <person name="Zou S.Q."/>
            <person name="Chen S.P."/>
            <person name="Lan S."/>
            <person name="Tsai W.C."/>
            <person name="Van de Peer Y."/>
            <person name="Liu Z.J."/>
        </authorList>
    </citation>
    <scope>NUCLEOTIDE SEQUENCE [LARGE SCALE GENOMIC DNA]</scope>
    <source>
        <strain evidence="1">Lor287</strain>
    </source>
</reference>
<keyword evidence="2" id="KW-1185">Reference proteome</keyword>
<accession>A0AAP0GF01</accession>
<protein>
    <submittedName>
        <fullName evidence="1">Uncharacterized protein</fullName>
    </submittedName>
</protein>
<sequence length="107" mass="12347">MRIMRWNQNPSQAFFILTDHNSKLTVRSQLLPLFFFVDLVKNQSRRALDSSRMACDLRKHVSSSIPFYKYPMSKGLGRKHEKEVGGELGLRSDLEANGMDVLNDGRF</sequence>
<comment type="caution">
    <text evidence="1">The sequence shown here is derived from an EMBL/GenBank/DDBJ whole genome shotgun (WGS) entry which is preliminary data.</text>
</comment>
<proteinExistence type="predicted"/>
<organism evidence="1 2">
    <name type="scientific">Platanthera zijinensis</name>
    <dbReference type="NCBI Taxonomy" id="2320716"/>
    <lineage>
        <taxon>Eukaryota</taxon>
        <taxon>Viridiplantae</taxon>
        <taxon>Streptophyta</taxon>
        <taxon>Embryophyta</taxon>
        <taxon>Tracheophyta</taxon>
        <taxon>Spermatophyta</taxon>
        <taxon>Magnoliopsida</taxon>
        <taxon>Liliopsida</taxon>
        <taxon>Asparagales</taxon>
        <taxon>Orchidaceae</taxon>
        <taxon>Orchidoideae</taxon>
        <taxon>Orchideae</taxon>
        <taxon>Orchidinae</taxon>
        <taxon>Platanthera</taxon>
    </lineage>
</organism>